<organism evidence="2 3">
    <name type="scientific">Cercospora kikuchii</name>
    <dbReference type="NCBI Taxonomy" id="84275"/>
    <lineage>
        <taxon>Eukaryota</taxon>
        <taxon>Fungi</taxon>
        <taxon>Dikarya</taxon>
        <taxon>Ascomycota</taxon>
        <taxon>Pezizomycotina</taxon>
        <taxon>Dothideomycetes</taxon>
        <taxon>Dothideomycetidae</taxon>
        <taxon>Mycosphaerellales</taxon>
        <taxon>Mycosphaerellaceae</taxon>
        <taxon>Cercospora</taxon>
    </lineage>
</organism>
<protein>
    <submittedName>
        <fullName evidence="2">Uncharacterized protein</fullName>
    </submittedName>
</protein>
<dbReference type="AlphaFoldDB" id="A0A9P3CN15"/>
<accession>A0A9P3CN15</accession>
<keyword evidence="3" id="KW-1185">Reference proteome</keyword>
<dbReference type="PANTHER" id="PTHR40788">
    <property type="entry name" value="CLR5 DOMAIN-CONTAINING PROTEIN-RELATED"/>
    <property type="match status" value="1"/>
</dbReference>
<proteinExistence type="predicted"/>
<feature type="region of interest" description="Disordered" evidence="1">
    <location>
        <begin position="599"/>
        <end position="647"/>
    </location>
</feature>
<gene>
    <name evidence="2" type="ORF">CKM354_000934700</name>
</gene>
<dbReference type="EMBL" id="BOLY01000006">
    <property type="protein sequence ID" value="GIZ46212.1"/>
    <property type="molecule type" value="Genomic_DNA"/>
</dbReference>
<reference evidence="2 3" key="1">
    <citation type="submission" date="2021-01" db="EMBL/GenBank/DDBJ databases">
        <title>Cercospora kikuchii MAFF 305040 whole genome shotgun sequence.</title>
        <authorList>
            <person name="Kashiwa T."/>
            <person name="Suzuki T."/>
        </authorList>
    </citation>
    <scope>NUCLEOTIDE SEQUENCE [LARGE SCALE GENOMIC DNA]</scope>
    <source>
        <strain evidence="2 3">MAFF 305040</strain>
    </source>
</reference>
<dbReference type="Proteomes" id="UP000825890">
    <property type="component" value="Unassembled WGS sequence"/>
</dbReference>
<comment type="caution">
    <text evidence="2">The sequence shown here is derived from an EMBL/GenBank/DDBJ whole genome shotgun (WGS) entry which is preliminary data.</text>
</comment>
<dbReference type="PANTHER" id="PTHR40788:SF1">
    <property type="entry name" value="IPA PROTEIN"/>
    <property type="match status" value="1"/>
</dbReference>
<evidence type="ECO:0000313" key="3">
    <source>
        <dbReference type="Proteomes" id="UP000825890"/>
    </source>
</evidence>
<sequence>MAATSSSAVRAQCIVIDDEKQTTTINCEVCDGHFNCGGLDARELYYVMSQCDSNLGVRRIFIKDITWKLALKRDEFKKTIEKCGDLFLHNWLQADRAQKKKWLKTAMPFMPADWSFLGDIEDHRESRQMTKGQTSGDDDKMKLPLRLPYMNQATLTRHQMVVPHLIISRCYVQELCVDWLRFDLQQMCSSWHMDKRLLSLRGAGIPSKGISTIPGPEFGKFHFDPAKLHSLEHIGSGRAYVAMEAQLELLDGLQAIMQEVSRFHDKSCKGGGNGLRHAAGNVINQGPSIAVLYPSPQPFQITEVAERMRAQRQTELDNLLFLQSDPDYLRHFVSNLEMGNEWQFIATPLWNRNNYPGQGRSCTRARYGGYGSYLHQRALISVTVRSSRGFQDAYDEQGNIIKGKLSSRALFTKDTLLWTIDRLAREPLFSLRSGALQQRFDLLQQTLDSATEPDERMTDILLHQLALLALYDEILQAVTLLDKVYVRIDNGWPAADDFDLAVSVPKGKWSKSSKSAGQALREFANAKQPEGTKGDLARFDKIELKRKELWKNVQVSWGSRPGLEEQARLLLSDYDSIETQQIIQEQREPFQQASDLKYWGDRDEDSPLPAVSKKQQKRAARDTSPPPPQPAPAVQQQNVPPPPPPVKITVSRDAYISFEAIFPPPGKAPAKKMRWIEFQQAMAAAGFAMRDAMGSARVFTTTRYTGERARMIFHMPHSRMIDHQILRIFSRRLNRQYGWDSDTFQSRD</sequence>
<evidence type="ECO:0000313" key="2">
    <source>
        <dbReference type="EMBL" id="GIZ46212.1"/>
    </source>
</evidence>
<evidence type="ECO:0000256" key="1">
    <source>
        <dbReference type="SAM" id="MobiDB-lite"/>
    </source>
</evidence>
<name>A0A9P3CN15_9PEZI</name>
<dbReference type="GeneID" id="68294922"/>
<dbReference type="OrthoDB" id="2922289at2759"/>
<dbReference type="RefSeq" id="XP_044660699.1">
    <property type="nucleotide sequence ID" value="XM_044804764.1"/>
</dbReference>